<evidence type="ECO:0000256" key="1">
    <source>
        <dbReference type="SAM" id="MobiDB-lite"/>
    </source>
</evidence>
<keyword evidence="3" id="KW-1185">Reference proteome</keyword>
<proteinExistence type="predicted"/>
<evidence type="ECO:0000313" key="3">
    <source>
        <dbReference type="Proteomes" id="UP000708208"/>
    </source>
</evidence>
<feature type="compositionally biased region" description="Polar residues" evidence="1">
    <location>
        <begin position="68"/>
        <end position="80"/>
    </location>
</feature>
<dbReference type="Proteomes" id="UP000708208">
    <property type="component" value="Unassembled WGS sequence"/>
</dbReference>
<accession>A0A8J2L744</accession>
<feature type="non-terminal residue" evidence="2">
    <location>
        <position position="1"/>
    </location>
</feature>
<dbReference type="AlphaFoldDB" id="A0A8J2L744"/>
<comment type="caution">
    <text evidence="2">The sequence shown here is derived from an EMBL/GenBank/DDBJ whole genome shotgun (WGS) entry which is preliminary data.</text>
</comment>
<feature type="region of interest" description="Disordered" evidence="1">
    <location>
        <begin position="68"/>
        <end position="120"/>
    </location>
</feature>
<protein>
    <submittedName>
        <fullName evidence="2">Uncharacterized protein</fullName>
    </submittedName>
</protein>
<gene>
    <name evidence="2" type="ORF">AFUS01_LOCUS36885</name>
</gene>
<sequence length="250" mass="27605">MTENGFVTGLPGTIFNKIYKAAKDQQIPNKKLWKRLAIRIFHDFETYDAAVSEIEHFLNYADYETTGSVQQNPPTIAIHNSSDSDDDTSPSSIGRNYTLGPVELPPPPTPALPTASTSKRRPSIRLKLLTSNDEGSPVDTEVHGTNLASDKVSASGIKDITPIKTYSTVPVLLPAGNTFQQTIEVPQKELAQTVKFPFPFKELSEFLDFEAKVKDDNIYRSNAKLCLARCGGEDVTEVTNNVFRKLVADE</sequence>
<reference evidence="2" key="1">
    <citation type="submission" date="2021-06" db="EMBL/GenBank/DDBJ databases">
        <authorList>
            <person name="Hodson N. C."/>
            <person name="Mongue J. A."/>
            <person name="Jaron S. K."/>
        </authorList>
    </citation>
    <scope>NUCLEOTIDE SEQUENCE</scope>
</reference>
<organism evidence="2 3">
    <name type="scientific">Allacma fusca</name>
    <dbReference type="NCBI Taxonomy" id="39272"/>
    <lineage>
        <taxon>Eukaryota</taxon>
        <taxon>Metazoa</taxon>
        <taxon>Ecdysozoa</taxon>
        <taxon>Arthropoda</taxon>
        <taxon>Hexapoda</taxon>
        <taxon>Collembola</taxon>
        <taxon>Symphypleona</taxon>
        <taxon>Sminthuridae</taxon>
        <taxon>Allacma</taxon>
    </lineage>
</organism>
<name>A0A8J2L744_9HEXA</name>
<dbReference type="EMBL" id="CAJVCH010541327">
    <property type="protein sequence ID" value="CAG7826852.1"/>
    <property type="molecule type" value="Genomic_DNA"/>
</dbReference>
<evidence type="ECO:0000313" key="2">
    <source>
        <dbReference type="EMBL" id="CAG7826852.1"/>
    </source>
</evidence>